<dbReference type="STRING" id="648757.Rvan_1467"/>
<keyword evidence="3" id="KW-1185">Reference proteome</keyword>
<reference evidence="3" key="1">
    <citation type="journal article" date="2011" name="J. Bacteriol.">
        <title>Genome sequences of eight morphologically diverse alphaproteobacteria.</title>
        <authorList>
            <consortium name="US DOE Joint Genome Institute"/>
            <person name="Brown P.J."/>
            <person name="Kysela D.T."/>
            <person name="Buechlein A."/>
            <person name="Hemmerich C."/>
            <person name="Brun Y.V."/>
        </authorList>
    </citation>
    <scope>NUCLEOTIDE SEQUENCE [LARGE SCALE GENOMIC DNA]</scope>
    <source>
        <strain evidence="3">ATCC 17100 / ATH 3.1.1 / DSM 162 / LMG 4299</strain>
    </source>
</reference>
<name>E3I771_RHOVT</name>
<organism evidence="2 3">
    <name type="scientific">Rhodomicrobium vannielii (strain ATCC 17100 / DSM 162 / LMG 4299 / NCIMB 10020 / ATH 3.1.1)</name>
    <dbReference type="NCBI Taxonomy" id="648757"/>
    <lineage>
        <taxon>Bacteria</taxon>
        <taxon>Pseudomonadati</taxon>
        <taxon>Pseudomonadota</taxon>
        <taxon>Alphaproteobacteria</taxon>
        <taxon>Hyphomicrobiales</taxon>
        <taxon>Hyphomicrobiaceae</taxon>
        <taxon>Rhodomicrobium</taxon>
    </lineage>
</organism>
<dbReference type="InterPro" id="IPR010982">
    <property type="entry name" value="Lambda_DNA-bd_dom_sf"/>
</dbReference>
<dbReference type="RefSeq" id="WP_013419123.1">
    <property type="nucleotide sequence ID" value="NC_014664.1"/>
</dbReference>
<evidence type="ECO:0000259" key="1">
    <source>
        <dbReference type="PROSITE" id="PS50943"/>
    </source>
</evidence>
<dbReference type="KEGG" id="rva:Rvan_1467"/>
<dbReference type="CDD" id="cd00093">
    <property type="entry name" value="HTH_XRE"/>
    <property type="match status" value="2"/>
</dbReference>
<dbReference type="SMART" id="SM00530">
    <property type="entry name" value="HTH_XRE"/>
    <property type="match status" value="2"/>
</dbReference>
<dbReference type="PROSITE" id="PS50943">
    <property type="entry name" value="HTH_CROC1"/>
    <property type="match status" value="1"/>
</dbReference>
<evidence type="ECO:0000313" key="3">
    <source>
        <dbReference type="Proteomes" id="UP000001399"/>
    </source>
</evidence>
<dbReference type="OrthoDB" id="8443922at2"/>
<dbReference type="HOGENOM" id="CLU_1685249_0_0_5"/>
<gene>
    <name evidence="2" type="ordered locus">Rvan_1467</name>
</gene>
<accession>E3I771</accession>
<dbReference type="EMBL" id="CP002292">
    <property type="protein sequence ID" value="ADP70722.1"/>
    <property type="molecule type" value="Genomic_DNA"/>
</dbReference>
<sequence>MTAPATTEISLTNQRPAIAALFEARRRIGIRNDELRARSGVAINSAQYWLAGRSAPTMGNLVAFARALGFEVVLHRECAPACEMAFNEQSDVMAMLLAERKRLGMSFLDLEARSGISVNAMFAWRAGASPQLANLVAFAGALGFEVVLRPISEAAP</sequence>
<dbReference type="AlphaFoldDB" id="E3I771"/>
<proteinExistence type="predicted"/>
<dbReference type="SUPFAM" id="SSF47413">
    <property type="entry name" value="lambda repressor-like DNA-binding domains"/>
    <property type="match status" value="2"/>
</dbReference>
<protein>
    <recommendedName>
        <fullName evidence="1">HTH cro/C1-type domain-containing protein</fullName>
    </recommendedName>
</protein>
<feature type="domain" description="HTH cro/C1-type" evidence="1">
    <location>
        <begin position="96"/>
        <end position="149"/>
    </location>
</feature>
<dbReference type="Proteomes" id="UP000001399">
    <property type="component" value="Chromosome"/>
</dbReference>
<dbReference type="InterPro" id="IPR001387">
    <property type="entry name" value="Cro/C1-type_HTH"/>
</dbReference>
<evidence type="ECO:0000313" key="2">
    <source>
        <dbReference type="EMBL" id="ADP70722.1"/>
    </source>
</evidence>
<dbReference type="GO" id="GO:0003677">
    <property type="term" value="F:DNA binding"/>
    <property type="evidence" value="ECO:0007669"/>
    <property type="project" value="InterPro"/>
</dbReference>